<comment type="caution">
    <text evidence="2">The sequence shown here is derived from an EMBL/GenBank/DDBJ whole genome shotgun (WGS) entry which is preliminary data.</text>
</comment>
<organism evidence="2 3">
    <name type="scientific">Gigaspora margarita</name>
    <dbReference type="NCBI Taxonomy" id="4874"/>
    <lineage>
        <taxon>Eukaryota</taxon>
        <taxon>Fungi</taxon>
        <taxon>Fungi incertae sedis</taxon>
        <taxon>Mucoromycota</taxon>
        <taxon>Glomeromycotina</taxon>
        <taxon>Glomeromycetes</taxon>
        <taxon>Diversisporales</taxon>
        <taxon>Gigasporaceae</taxon>
        <taxon>Gigaspora</taxon>
    </lineage>
</organism>
<name>A0ABN7VU95_GIGMA</name>
<feature type="region of interest" description="Disordered" evidence="1">
    <location>
        <begin position="101"/>
        <end position="122"/>
    </location>
</feature>
<proteinExistence type="predicted"/>
<sequence>ENPRRQQNKIESLDSENIIRVSKSRSKLGSSLKKLKKPRGVVELCRQKKVIEELLPIAFNVAPYSIEADIENQKADITAGQLLTIKPVIVHEANQFSDTNVLRGNNYHDHHPSNRDNESNRVSREEWSDDYYFVENNSASRYLLDKSVVEERTEKKEPCRIDVEMSESSVEKKRLIGEEIGNFEDKKINSGKWEERVERFLGRKVKRVKHSWENKEAFNGKCKTLLEEVSCFRQMIGVPNQQDQRSKMDSSSKLAILRRYYKEETKGIRGARLRTSGHVILQNIEVNFKVWRNFKFSIPNSPDYVAKIDDPYLHQWKTRYKKYFKIAIVIAKELVSGPTLSHSWKNRRKQALMYMSIS</sequence>
<dbReference type="Proteomes" id="UP000789901">
    <property type="component" value="Unassembled WGS sequence"/>
</dbReference>
<protein>
    <submittedName>
        <fullName evidence="2">9413_t:CDS:1</fullName>
    </submittedName>
</protein>
<evidence type="ECO:0000313" key="3">
    <source>
        <dbReference type="Proteomes" id="UP000789901"/>
    </source>
</evidence>
<evidence type="ECO:0000256" key="1">
    <source>
        <dbReference type="SAM" id="MobiDB-lite"/>
    </source>
</evidence>
<gene>
    <name evidence="2" type="ORF">GMARGA_LOCUS22908</name>
</gene>
<feature type="compositionally biased region" description="Basic and acidic residues" evidence="1">
    <location>
        <begin position="106"/>
        <end position="122"/>
    </location>
</feature>
<keyword evidence="3" id="KW-1185">Reference proteome</keyword>
<reference evidence="2 3" key="1">
    <citation type="submission" date="2021-06" db="EMBL/GenBank/DDBJ databases">
        <authorList>
            <person name="Kallberg Y."/>
            <person name="Tangrot J."/>
            <person name="Rosling A."/>
        </authorList>
    </citation>
    <scope>NUCLEOTIDE SEQUENCE [LARGE SCALE GENOMIC DNA]</scope>
    <source>
        <strain evidence="2 3">120-4 pot B 10/14</strain>
    </source>
</reference>
<accession>A0ABN7VU95</accession>
<feature type="non-terminal residue" evidence="2">
    <location>
        <position position="1"/>
    </location>
</feature>
<dbReference type="EMBL" id="CAJVQB010022649">
    <property type="protein sequence ID" value="CAG8800090.1"/>
    <property type="molecule type" value="Genomic_DNA"/>
</dbReference>
<evidence type="ECO:0000313" key="2">
    <source>
        <dbReference type="EMBL" id="CAG8800090.1"/>
    </source>
</evidence>